<comment type="caution">
    <text evidence="1">The sequence shown here is derived from an EMBL/GenBank/DDBJ whole genome shotgun (WGS) entry which is preliminary data.</text>
</comment>
<dbReference type="PATRIC" id="fig|2209.62.peg.1958"/>
<evidence type="ECO:0000313" key="1">
    <source>
        <dbReference type="EMBL" id="KKG33305.1"/>
    </source>
</evidence>
<dbReference type="Proteomes" id="UP000034298">
    <property type="component" value="Unassembled WGS sequence"/>
</dbReference>
<sequence length="103" mass="11905">MIKGALSPDTNLKPTLEEYKELGRELSYLCHRLQDTSLKLAWMTGSSKKPYALSRKALQDLDKCRTEAEHIMFSQYPELGNEWSTVFFGTNELPQDLEYKSIE</sequence>
<name>A0A0F8GLW4_METMZ</name>
<evidence type="ECO:0000313" key="2">
    <source>
        <dbReference type="Proteomes" id="UP000034298"/>
    </source>
</evidence>
<reference evidence="1 2" key="1">
    <citation type="journal article" date="2015" name="ISME J.">
        <title>Genomic and phenotypic differentiation among Methanosarcina mazei populations from Columbia River sediment.</title>
        <authorList>
            <person name="Youngblut N.D."/>
            <person name="Wirth J.S."/>
            <person name="Henriksen J.R."/>
            <person name="Smith M."/>
            <person name="Simon H."/>
            <person name="Metcalf W.W."/>
            <person name="Whitaker R.J."/>
        </authorList>
    </citation>
    <scope>NUCLEOTIDE SEQUENCE [LARGE SCALE GENOMIC DNA]</scope>
    <source>
        <strain evidence="1 2">3.F.A.1B.1</strain>
    </source>
</reference>
<organism evidence="1 2">
    <name type="scientific">Methanosarcina mazei</name>
    <name type="common">Methanosarcina frisia</name>
    <dbReference type="NCBI Taxonomy" id="2209"/>
    <lineage>
        <taxon>Archaea</taxon>
        <taxon>Methanobacteriati</taxon>
        <taxon>Methanobacteriota</taxon>
        <taxon>Stenosarchaea group</taxon>
        <taxon>Methanomicrobia</taxon>
        <taxon>Methanosarcinales</taxon>
        <taxon>Methanosarcinaceae</taxon>
        <taxon>Methanosarcina</taxon>
    </lineage>
</organism>
<protein>
    <submittedName>
        <fullName evidence="1">Uncharacterized protein</fullName>
    </submittedName>
</protein>
<dbReference type="EMBL" id="JJPC01000104">
    <property type="protein sequence ID" value="KKG33305.1"/>
    <property type="molecule type" value="Genomic_DNA"/>
</dbReference>
<dbReference type="AlphaFoldDB" id="A0A0F8GLW4"/>
<dbReference type="RefSeq" id="WP_048046151.1">
    <property type="nucleotide sequence ID" value="NZ_JJPC01000104.1"/>
</dbReference>
<proteinExistence type="predicted"/>
<gene>
    <name evidence="1" type="ORF">DU30_09245</name>
</gene>
<accession>A0A0F8GLW4</accession>